<gene>
    <name evidence="1" type="ORF">EST38_g5744</name>
</gene>
<accession>A0A4Q2DJB1</accession>
<comment type="caution">
    <text evidence="1">The sequence shown here is derived from an EMBL/GenBank/DDBJ whole genome shotgun (WGS) entry which is preliminary data.</text>
</comment>
<dbReference type="Proteomes" id="UP000290288">
    <property type="component" value="Unassembled WGS sequence"/>
</dbReference>
<dbReference type="EMBL" id="SDEE01000166">
    <property type="protein sequence ID" value="RXW20110.1"/>
    <property type="molecule type" value="Genomic_DNA"/>
</dbReference>
<organism evidence="1 2">
    <name type="scientific">Candolleomyces aberdarensis</name>
    <dbReference type="NCBI Taxonomy" id="2316362"/>
    <lineage>
        <taxon>Eukaryota</taxon>
        <taxon>Fungi</taxon>
        <taxon>Dikarya</taxon>
        <taxon>Basidiomycota</taxon>
        <taxon>Agaricomycotina</taxon>
        <taxon>Agaricomycetes</taxon>
        <taxon>Agaricomycetidae</taxon>
        <taxon>Agaricales</taxon>
        <taxon>Agaricineae</taxon>
        <taxon>Psathyrellaceae</taxon>
        <taxon>Candolleomyces</taxon>
    </lineage>
</organism>
<proteinExistence type="predicted"/>
<evidence type="ECO:0000313" key="2">
    <source>
        <dbReference type="Proteomes" id="UP000290288"/>
    </source>
</evidence>
<sequence length="182" mass="19926">MNYYGITFSGTSTWQQQQASNSHLVALVQTYGNEGCQLILHSLQRVEDPFVPTLLPVLNGWSHQIHGNGHPAQYRGDGTSPGPLFSCDGHLVFCTSNKKVFGNPAAQTVAVALPMPSHFSKDNIDRYSITLTEAAQDIGFNNHDLIGFCPMSGRLIYLLKGGGEFRLADYLPTPEELEISDS</sequence>
<protein>
    <submittedName>
        <fullName evidence="1">Uncharacterized protein</fullName>
    </submittedName>
</protein>
<evidence type="ECO:0000313" key="1">
    <source>
        <dbReference type="EMBL" id="RXW20110.1"/>
    </source>
</evidence>
<dbReference type="OrthoDB" id="2688364at2759"/>
<name>A0A4Q2DJB1_9AGAR</name>
<reference evidence="1 2" key="1">
    <citation type="submission" date="2019-01" db="EMBL/GenBank/DDBJ databases">
        <title>Draft genome sequence of Psathyrella aberdarensis IHI B618.</title>
        <authorList>
            <person name="Buettner E."/>
            <person name="Kellner H."/>
        </authorList>
    </citation>
    <scope>NUCLEOTIDE SEQUENCE [LARGE SCALE GENOMIC DNA]</scope>
    <source>
        <strain evidence="1 2">IHI B618</strain>
    </source>
</reference>
<dbReference type="AlphaFoldDB" id="A0A4Q2DJB1"/>
<keyword evidence="2" id="KW-1185">Reference proteome</keyword>